<dbReference type="Proteomes" id="UP000238205">
    <property type="component" value="Unassembled WGS sequence"/>
</dbReference>
<evidence type="ECO:0000256" key="1">
    <source>
        <dbReference type="ARBA" id="ARBA00023157"/>
    </source>
</evidence>
<dbReference type="OrthoDB" id="9794155at2"/>
<keyword evidence="5" id="KW-1185">Reference proteome</keyword>
<dbReference type="Pfam" id="PF03960">
    <property type="entry name" value="ArsC"/>
    <property type="match status" value="1"/>
</dbReference>
<evidence type="ECO:0000256" key="2">
    <source>
        <dbReference type="ARBA" id="ARBA00023284"/>
    </source>
</evidence>
<dbReference type="Gene3D" id="3.40.30.10">
    <property type="entry name" value="Glutaredoxin"/>
    <property type="match status" value="1"/>
</dbReference>
<dbReference type="CDD" id="cd03036">
    <property type="entry name" value="ArsC_like"/>
    <property type="match status" value="1"/>
</dbReference>
<dbReference type="AlphaFoldDB" id="A0A2T0W2C7"/>
<dbReference type="SUPFAM" id="SSF52833">
    <property type="entry name" value="Thioredoxin-like"/>
    <property type="match status" value="1"/>
</dbReference>
<comment type="caution">
    <text evidence="4">The sequence shown here is derived from an EMBL/GenBank/DDBJ whole genome shotgun (WGS) entry which is preliminary data.</text>
</comment>
<dbReference type="EMBL" id="PVTO01000023">
    <property type="protein sequence ID" value="PRY79333.1"/>
    <property type="molecule type" value="Genomic_DNA"/>
</dbReference>
<evidence type="ECO:0000313" key="5">
    <source>
        <dbReference type="Proteomes" id="UP000238205"/>
    </source>
</evidence>
<organism evidence="4 5">
    <name type="scientific">Alkalibacterium olivapovliticus</name>
    <dbReference type="NCBI Taxonomy" id="99907"/>
    <lineage>
        <taxon>Bacteria</taxon>
        <taxon>Bacillati</taxon>
        <taxon>Bacillota</taxon>
        <taxon>Bacilli</taxon>
        <taxon>Lactobacillales</taxon>
        <taxon>Carnobacteriaceae</taxon>
        <taxon>Alkalibacterium</taxon>
    </lineage>
</organism>
<evidence type="ECO:0000313" key="4">
    <source>
        <dbReference type="EMBL" id="PRY79333.1"/>
    </source>
</evidence>
<dbReference type="InterPro" id="IPR006660">
    <property type="entry name" value="Arsenate_reductase-like"/>
</dbReference>
<reference evidence="4 5" key="1">
    <citation type="submission" date="2018-03" db="EMBL/GenBank/DDBJ databases">
        <title>Genomic Encyclopedia of Archaeal and Bacterial Type Strains, Phase II (KMG-II): from individual species to whole genera.</title>
        <authorList>
            <person name="Goeker M."/>
        </authorList>
    </citation>
    <scope>NUCLEOTIDE SEQUENCE [LARGE SCALE GENOMIC DNA]</scope>
    <source>
        <strain evidence="4 5">DSM 13175</strain>
    </source>
</reference>
<name>A0A2T0W2C7_9LACT</name>
<comment type="similarity">
    <text evidence="3">Belongs to the ArsC family.</text>
</comment>
<dbReference type="PANTHER" id="PTHR30041">
    <property type="entry name" value="ARSENATE REDUCTASE"/>
    <property type="match status" value="1"/>
</dbReference>
<dbReference type="NCBIfam" id="TIGR01617">
    <property type="entry name" value="arsC_related"/>
    <property type="match status" value="1"/>
</dbReference>
<dbReference type="PROSITE" id="PS51353">
    <property type="entry name" value="ARSC"/>
    <property type="match status" value="1"/>
</dbReference>
<protein>
    <submittedName>
        <fullName evidence="4">Arsenate reductase</fullName>
    </submittedName>
</protein>
<accession>A0A2T0W2C7</accession>
<keyword evidence="2" id="KW-0676">Redox-active center</keyword>
<sequence>MKFYCHPRCSTCKKAVKWLDEHAVEYETISLLEESPSKEEWESFLTNADRSIKSFFNTSGNAYREQNLKETLPDMSVAEAARRLSENGMLVKRPFAVEGSTCTSGFKVEEYENVWKKGE</sequence>
<evidence type="ECO:0000256" key="3">
    <source>
        <dbReference type="PROSITE-ProRule" id="PRU01282"/>
    </source>
</evidence>
<proteinExistence type="inferred from homology"/>
<dbReference type="InterPro" id="IPR036249">
    <property type="entry name" value="Thioredoxin-like_sf"/>
</dbReference>
<keyword evidence="1" id="KW-1015">Disulfide bond</keyword>
<gene>
    <name evidence="4" type="ORF">CLV38_12315</name>
</gene>
<dbReference type="RefSeq" id="WP_106195152.1">
    <property type="nucleotide sequence ID" value="NZ_PVTO01000023.1"/>
</dbReference>
<dbReference type="InterPro" id="IPR006504">
    <property type="entry name" value="Tscrpt_reg_Spx/MgsR"/>
</dbReference>
<dbReference type="PANTHER" id="PTHR30041:SF8">
    <property type="entry name" value="PROTEIN YFFB"/>
    <property type="match status" value="1"/>
</dbReference>